<protein>
    <recommendedName>
        <fullName evidence="4">Transporter</fullName>
    </recommendedName>
</protein>
<feature type="compositionally biased region" description="Pro residues" evidence="1">
    <location>
        <begin position="59"/>
        <end position="73"/>
    </location>
</feature>
<feature type="compositionally biased region" description="Pro residues" evidence="1">
    <location>
        <begin position="24"/>
        <end position="39"/>
    </location>
</feature>
<comment type="caution">
    <text evidence="2">The sequence shown here is derived from an EMBL/GenBank/DDBJ whole genome shotgun (WGS) entry which is preliminary data.</text>
</comment>
<dbReference type="STRING" id="79883.GCA_001636495_03766"/>
<reference evidence="2 3" key="1">
    <citation type="submission" date="2019-08" db="EMBL/GenBank/DDBJ databases">
        <title>Bacillus genomes from the desert of Cuatro Cienegas, Coahuila.</title>
        <authorList>
            <person name="Olmedo-Alvarez G."/>
        </authorList>
    </citation>
    <scope>NUCLEOTIDE SEQUENCE [LARGE SCALE GENOMIC DNA]</scope>
    <source>
        <strain evidence="2 3">CH28_1T</strain>
    </source>
</reference>
<name>A0A5D4SME0_9BACI</name>
<dbReference type="EMBL" id="VTEV01000008">
    <property type="protein sequence ID" value="TYS64587.1"/>
    <property type="molecule type" value="Genomic_DNA"/>
</dbReference>
<evidence type="ECO:0000313" key="3">
    <source>
        <dbReference type="Proteomes" id="UP000322524"/>
    </source>
</evidence>
<dbReference type="OrthoDB" id="2068061at2"/>
<evidence type="ECO:0008006" key="4">
    <source>
        <dbReference type="Google" id="ProtNLM"/>
    </source>
</evidence>
<accession>A0A5D4SME0</accession>
<gene>
    <name evidence="2" type="ORF">FZC76_18690</name>
</gene>
<evidence type="ECO:0000256" key="1">
    <source>
        <dbReference type="SAM" id="MobiDB-lite"/>
    </source>
</evidence>
<feature type="region of interest" description="Disordered" evidence="1">
    <location>
        <begin position="1"/>
        <end position="83"/>
    </location>
</feature>
<dbReference type="AlphaFoldDB" id="A0A5D4SME0"/>
<proteinExistence type="predicted"/>
<dbReference type="Proteomes" id="UP000322524">
    <property type="component" value="Unassembled WGS sequence"/>
</dbReference>
<sequence>MYPYRQLSFPPFGPPPGGGQGPGFGPPSGGPPGFGPPGGPGGGPGFGPPGGAPGGGPGSGPPPGPPPSTPPPQTASFGAPGGPTALAVDPGAFYGCLYRYTWVRLNNGEQFWFYPTFIGRRSVAGYRWFFFTWMYFGIDSNRIRSFQCV</sequence>
<evidence type="ECO:0000313" key="2">
    <source>
        <dbReference type="EMBL" id="TYS64587.1"/>
    </source>
</evidence>
<organism evidence="2 3">
    <name type="scientific">Sutcliffiella horikoshii</name>
    <dbReference type="NCBI Taxonomy" id="79883"/>
    <lineage>
        <taxon>Bacteria</taxon>
        <taxon>Bacillati</taxon>
        <taxon>Bacillota</taxon>
        <taxon>Bacilli</taxon>
        <taxon>Bacillales</taxon>
        <taxon>Bacillaceae</taxon>
        <taxon>Sutcliffiella</taxon>
    </lineage>
</organism>
<dbReference type="RefSeq" id="WP_148989691.1">
    <property type="nucleotide sequence ID" value="NZ_VTEV01000008.1"/>
</dbReference>